<feature type="region of interest" description="Disordered" evidence="2">
    <location>
        <begin position="1"/>
        <end position="225"/>
    </location>
</feature>
<evidence type="ECO:0000256" key="1">
    <source>
        <dbReference type="ARBA" id="ARBA00009480"/>
    </source>
</evidence>
<feature type="compositionally biased region" description="Low complexity" evidence="2">
    <location>
        <begin position="185"/>
        <end position="197"/>
    </location>
</feature>
<dbReference type="STRING" id="196109.A0A136JFN0"/>
<evidence type="ECO:0000313" key="4">
    <source>
        <dbReference type="EMBL" id="KXJ95957.1"/>
    </source>
</evidence>
<feature type="compositionally biased region" description="Polar residues" evidence="2">
    <location>
        <begin position="101"/>
        <end position="110"/>
    </location>
</feature>
<dbReference type="GO" id="GO:0006906">
    <property type="term" value="P:vesicle fusion"/>
    <property type="evidence" value="ECO:0007669"/>
    <property type="project" value="TreeGrafter"/>
</dbReference>
<dbReference type="InParanoid" id="A0A136JFN0"/>
<dbReference type="Gene3D" id="1.20.5.110">
    <property type="match status" value="2"/>
</dbReference>
<dbReference type="GO" id="GO:0006887">
    <property type="term" value="P:exocytosis"/>
    <property type="evidence" value="ECO:0007669"/>
    <property type="project" value="TreeGrafter"/>
</dbReference>
<reference evidence="5" key="1">
    <citation type="submission" date="2016-02" db="EMBL/GenBank/DDBJ databases">
        <title>Draft genome sequence of Microdochium bolleyi, a fungal endophyte of beachgrass.</title>
        <authorList>
            <consortium name="DOE Joint Genome Institute"/>
            <person name="David A.S."/>
            <person name="May G."/>
            <person name="Haridas S."/>
            <person name="Lim J."/>
            <person name="Wang M."/>
            <person name="Labutti K."/>
            <person name="Lipzen A."/>
            <person name="Barry K."/>
            <person name="Grigoriev I.V."/>
        </authorList>
    </citation>
    <scope>NUCLEOTIDE SEQUENCE [LARGE SCALE GENOMIC DNA]</scope>
    <source>
        <strain evidence="5">J235TASD1</strain>
    </source>
</reference>
<dbReference type="GO" id="GO:0019905">
    <property type="term" value="F:syntaxin binding"/>
    <property type="evidence" value="ECO:0007669"/>
    <property type="project" value="TreeGrafter"/>
</dbReference>
<name>A0A136JFN0_9PEZI</name>
<accession>A0A136JFN0</accession>
<dbReference type="AlphaFoldDB" id="A0A136JFN0"/>
<feature type="compositionally biased region" description="Basic and acidic residues" evidence="2">
    <location>
        <begin position="325"/>
        <end position="340"/>
    </location>
</feature>
<dbReference type="Proteomes" id="UP000070501">
    <property type="component" value="Unassembled WGS sequence"/>
</dbReference>
<keyword evidence="5" id="KW-1185">Reference proteome</keyword>
<dbReference type="InterPro" id="IPR000727">
    <property type="entry name" value="T_SNARE_dom"/>
</dbReference>
<evidence type="ECO:0000313" key="5">
    <source>
        <dbReference type="Proteomes" id="UP000070501"/>
    </source>
</evidence>
<feature type="compositionally biased region" description="Gly residues" evidence="2">
    <location>
        <begin position="198"/>
        <end position="209"/>
    </location>
</feature>
<dbReference type="GO" id="GO:0031201">
    <property type="term" value="C:SNARE complex"/>
    <property type="evidence" value="ECO:0007669"/>
    <property type="project" value="TreeGrafter"/>
</dbReference>
<dbReference type="PANTHER" id="PTHR19305:SF9">
    <property type="entry name" value="SYNAPTOSOMAL-ASSOCIATED PROTEIN 29"/>
    <property type="match status" value="1"/>
</dbReference>
<dbReference type="PANTHER" id="PTHR19305">
    <property type="entry name" value="SYNAPTOSOMAL ASSOCIATED PROTEIN"/>
    <property type="match status" value="1"/>
</dbReference>
<feature type="domain" description="T-SNARE coiled-coil homology" evidence="3">
    <location>
        <begin position="382"/>
        <end position="444"/>
    </location>
</feature>
<dbReference type="OrthoDB" id="18679at2759"/>
<evidence type="ECO:0000256" key="2">
    <source>
        <dbReference type="SAM" id="MobiDB-lite"/>
    </source>
</evidence>
<organism evidence="4 5">
    <name type="scientific">Microdochium bolleyi</name>
    <dbReference type="NCBI Taxonomy" id="196109"/>
    <lineage>
        <taxon>Eukaryota</taxon>
        <taxon>Fungi</taxon>
        <taxon>Dikarya</taxon>
        <taxon>Ascomycota</taxon>
        <taxon>Pezizomycotina</taxon>
        <taxon>Sordariomycetes</taxon>
        <taxon>Xylariomycetidae</taxon>
        <taxon>Xylariales</taxon>
        <taxon>Microdochiaceae</taxon>
        <taxon>Microdochium</taxon>
    </lineage>
</organism>
<sequence length="448" mass="48656">MKKFGFGKKDKSAGGDDDQNRNALFGKKSSSGPPPSDNPYAQAQPANDPYMDSQKYMSPYQQARNNLGPAAQGPGPQSQGPSPSGQYGRPGGLPSGPGVSRQGSTSSTATAPPPYSNAGPSGGYSNDRFGASSGYGGNKYANSGPVPQRPGGYGGLGRTDSNDTDDNRDALFSGARQRQEKQVDNNSANNNNAYGANAGIGGGNKYGGYGEERQLTAEEQEDREADDIKSEIHDIRQQSKQTVLNSEAITNQILENASATYARLGAQHERLNYTEQRLDVGALHAREGSNQNKVLQYELRSMWNPGVKNPFSSGKRNQEHDRALLEQHQKDREIREETRRAGYSSNQTMEQGFKSLSGADPNRQWKPTSAAERSKYTFEEGESDEEEIDQGLERLSNNVHKINLAARLIGSEIDSQNELIDRLGTKSDALSDQTLLNTSKLQKISRKG</sequence>
<dbReference type="PROSITE" id="PS50192">
    <property type="entry name" value="T_SNARE"/>
    <property type="match status" value="1"/>
</dbReference>
<dbReference type="SMART" id="SM00397">
    <property type="entry name" value="t_SNARE"/>
    <property type="match status" value="1"/>
</dbReference>
<feature type="region of interest" description="Disordered" evidence="2">
    <location>
        <begin position="325"/>
        <end position="387"/>
    </location>
</feature>
<comment type="similarity">
    <text evidence="1">Belongs to the SNAP-25 family.</text>
</comment>
<dbReference type="GO" id="GO:0005484">
    <property type="term" value="F:SNAP receptor activity"/>
    <property type="evidence" value="ECO:0007669"/>
    <property type="project" value="TreeGrafter"/>
</dbReference>
<dbReference type="GO" id="GO:0005886">
    <property type="term" value="C:plasma membrane"/>
    <property type="evidence" value="ECO:0007669"/>
    <property type="project" value="TreeGrafter"/>
</dbReference>
<dbReference type="EMBL" id="KQ964246">
    <property type="protein sequence ID" value="KXJ95957.1"/>
    <property type="molecule type" value="Genomic_DNA"/>
</dbReference>
<gene>
    <name evidence="4" type="ORF">Micbo1qcDRAFT_231102</name>
</gene>
<evidence type="ECO:0000259" key="3">
    <source>
        <dbReference type="PROSITE" id="PS50192"/>
    </source>
</evidence>
<protein>
    <recommendedName>
        <fullName evidence="3">t-SNARE coiled-coil homology domain-containing protein</fullName>
    </recommendedName>
</protein>
<feature type="compositionally biased region" description="Basic and acidic residues" evidence="2">
    <location>
        <begin position="7"/>
        <end position="20"/>
    </location>
</feature>
<dbReference type="SUPFAM" id="SSF58038">
    <property type="entry name" value="SNARE fusion complex"/>
    <property type="match status" value="2"/>
</dbReference>
<feature type="compositionally biased region" description="Low complexity" evidence="2">
    <location>
        <begin position="68"/>
        <end position="87"/>
    </location>
</feature>
<feature type="compositionally biased region" description="Polar residues" evidence="2">
    <location>
        <begin position="55"/>
        <end position="65"/>
    </location>
</feature>
<proteinExistence type="inferred from homology"/>